<dbReference type="EMBL" id="BGPR01069611">
    <property type="protein sequence ID" value="GBO43234.1"/>
    <property type="molecule type" value="Genomic_DNA"/>
</dbReference>
<feature type="non-terminal residue" evidence="6">
    <location>
        <position position="1"/>
    </location>
</feature>
<evidence type="ECO:0000313" key="6">
    <source>
        <dbReference type="EMBL" id="GBO43234.1"/>
    </source>
</evidence>
<dbReference type="SUPFAM" id="SSF53720">
    <property type="entry name" value="ALDH-like"/>
    <property type="match status" value="1"/>
</dbReference>
<keyword evidence="2 4" id="KW-0560">Oxidoreductase</keyword>
<dbReference type="InterPro" id="IPR016163">
    <property type="entry name" value="Ald_DH_C"/>
</dbReference>
<dbReference type="Proteomes" id="UP000499080">
    <property type="component" value="Unassembled WGS sequence"/>
</dbReference>
<name>A0A4Y2X2V9_ARAVE</name>
<protein>
    <submittedName>
        <fullName evidence="6">Aldehyde dehydrogenase, dimeric NADP-preferring</fullName>
    </submittedName>
</protein>
<dbReference type="OrthoDB" id="440325at2759"/>
<proteinExistence type="inferred from homology"/>
<dbReference type="Gene3D" id="3.40.309.10">
    <property type="entry name" value="Aldehyde Dehydrogenase, Chain A, domain 2"/>
    <property type="match status" value="1"/>
</dbReference>
<dbReference type="GO" id="GO:0006081">
    <property type="term" value="P:aldehyde metabolic process"/>
    <property type="evidence" value="ECO:0007669"/>
    <property type="project" value="InterPro"/>
</dbReference>
<evidence type="ECO:0000256" key="1">
    <source>
        <dbReference type="ARBA" id="ARBA00009986"/>
    </source>
</evidence>
<comment type="caution">
    <text evidence="6">The sequence shown here is derived from an EMBL/GenBank/DDBJ whole genome shotgun (WGS) entry which is preliminary data.</text>
</comment>
<evidence type="ECO:0000259" key="5">
    <source>
        <dbReference type="Pfam" id="PF00171"/>
    </source>
</evidence>
<dbReference type="Gene3D" id="3.40.605.10">
    <property type="entry name" value="Aldehyde Dehydrogenase, Chain A, domain 1"/>
    <property type="match status" value="1"/>
</dbReference>
<dbReference type="InterPro" id="IPR015590">
    <property type="entry name" value="Aldehyde_DH_dom"/>
</dbReference>
<evidence type="ECO:0000313" key="7">
    <source>
        <dbReference type="Proteomes" id="UP000499080"/>
    </source>
</evidence>
<feature type="active site" evidence="3">
    <location>
        <position position="50"/>
    </location>
</feature>
<dbReference type="PANTHER" id="PTHR43570:SF16">
    <property type="entry name" value="ALDEHYDE DEHYDROGENASE TYPE III, ISOFORM Q"/>
    <property type="match status" value="1"/>
</dbReference>
<dbReference type="InterPro" id="IPR029510">
    <property type="entry name" value="Ald_DH_CS_GLU"/>
</dbReference>
<evidence type="ECO:0000256" key="4">
    <source>
        <dbReference type="RuleBase" id="RU003345"/>
    </source>
</evidence>
<comment type="similarity">
    <text evidence="1 4">Belongs to the aldehyde dehydrogenase family.</text>
</comment>
<dbReference type="PANTHER" id="PTHR43570">
    <property type="entry name" value="ALDEHYDE DEHYDROGENASE"/>
    <property type="match status" value="1"/>
</dbReference>
<feature type="domain" description="Aldehyde dehydrogenase" evidence="5">
    <location>
        <begin position="4"/>
        <end position="131"/>
    </location>
</feature>
<evidence type="ECO:0000256" key="3">
    <source>
        <dbReference type="PROSITE-ProRule" id="PRU10007"/>
    </source>
</evidence>
<reference evidence="6 7" key="1">
    <citation type="journal article" date="2019" name="Sci. Rep.">
        <title>Orb-weaving spider Araneus ventricosus genome elucidates the spidroin gene catalogue.</title>
        <authorList>
            <person name="Kono N."/>
            <person name="Nakamura H."/>
            <person name="Ohtoshi R."/>
            <person name="Moran D.A.P."/>
            <person name="Shinohara A."/>
            <person name="Yoshida Y."/>
            <person name="Fujiwara M."/>
            <person name="Mori M."/>
            <person name="Tomita M."/>
            <person name="Arakawa K."/>
        </authorList>
    </citation>
    <scope>NUCLEOTIDE SEQUENCE [LARGE SCALE GENOMIC DNA]</scope>
</reference>
<sequence length="132" mass="14787">ECYHVVTGGVSETTALLKERFDYIFYTGSPPVGQKIREASNKYLTPVTLELGGKSPVFIDDEVDLELAVKRIVWGKMLNLGQTCVAPDYVLCSKKTEARFIEIAKKALLEFFGEDPESSPDLARIVNEDHFQ</sequence>
<dbReference type="InterPro" id="IPR016161">
    <property type="entry name" value="Ald_DH/histidinol_DH"/>
</dbReference>
<keyword evidence="7" id="KW-1185">Reference proteome</keyword>
<dbReference type="GO" id="GO:0005737">
    <property type="term" value="C:cytoplasm"/>
    <property type="evidence" value="ECO:0007669"/>
    <property type="project" value="TreeGrafter"/>
</dbReference>
<dbReference type="InterPro" id="IPR016162">
    <property type="entry name" value="Ald_DH_N"/>
</dbReference>
<dbReference type="GO" id="GO:0004029">
    <property type="term" value="F:aldehyde dehydrogenase (NAD+) activity"/>
    <property type="evidence" value="ECO:0007669"/>
    <property type="project" value="TreeGrafter"/>
</dbReference>
<gene>
    <name evidence="6" type="primary">ALDH3A1</name>
    <name evidence="6" type="ORF">AVEN_105836_1</name>
</gene>
<evidence type="ECO:0000256" key="2">
    <source>
        <dbReference type="ARBA" id="ARBA00023002"/>
    </source>
</evidence>
<dbReference type="AlphaFoldDB" id="A0A4Y2X2V9"/>
<dbReference type="InterPro" id="IPR012394">
    <property type="entry name" value="Aldehyde_DH_NAD(P)"/>
</dbReference>
<dbReference type="Pfam" id="PF00171">
    <property type="entry name" value="Aldedh"/>
    <property type="match status" value="1"/>
</dbReference>
<organism evidence="6 7">
    <name type="scientific">Araneus ventricosus</name>
    <name type="common">Orbweaver spider</name>
    <name type="synonym">Epeira ventricosa</name>
    <dbReference type="NCBI Taxonomy" id="182803"/>
    <lineage>
        <taxon>Eukaryota</taxon>
        <taxon>Metazoa</taxon>
        <taxon>Ecdysozoa</taxon>
        <taxon>Arthropoda</taxon>
        <taxon>Chelicerata</taxon>
        <taxon>Arachnida</taxon>
        <taxon>Araneae</taxon>
        <taxon>Araneomorphae</taxon>
        <taxon>Entelegynae</taxon>
        <taxon>Araneoidea</taxon>
        <taxon>Araneidae</taxon>
        <taxon>Araneus</taxon>
    </lineage>
</organism>
<dbReference type="PROSITE" id="PS00687">
    <property type="entry name" value="ALDEHYDE_DEHYDR_GLU"/>
    <property type="match status" value="1"/>
</dbReference>
<accession>A0A4Y2X2V9</accession>